<evidence type="ECO:0000313" key="3">
    <source>
        <dbReference type="Proteomes" id="UP000633219"/>
    </source>
</evidence>
<comment type="caution">
    <text evidence="2">The sequence shown here is derived from an EMBL/GenBank/DDBJ whole genome shotgun (WGS) entry which is preliminary data.</text>
</comment>
<feature type="region of interest" description="Disordered" evidence="1">
    <location>
        <begin position="130"/>
        <end position="159"/>
    </location>
</feature>
<keyword evidence="3" id="KW-1185">Reference proteome</keyword>
<protein>
    <submittedName>
        <fullName evidence="2">DUF2497 domain-containing protein</fullName>
    </submittedName>
</protein>
<accession>A0A936YUJ2</accession>
<feature type="compositionally biased region" description="Polar residues" evidence="1">
    <location>
        <begin position="98"/>
        <end position="111"/>
    </location>
</feature>
<sequence length="260" mass="28658">MAQPNVVREPSMDEILASIRRIIESNDPVPQPGIATGRAEPEGFSGRPANDDMEEVTLTVDERFAADDSEDLYVDPTSIVSNVSRLSGVAPVAREAEVSNTSETPASQPAQMQPRALSLADVAARVRAASERREPAVQEHVVEEAPELAVPSEEPAETVFEARQQPVEHYAPELDTAEELVDEVVPQPVSLLSSSVGEQVARSFESLALAVDDAERRSFDQMAEDMLRPMLQEWLDDNLPKLVERLVREEIERVARGVRR</sequence>
<reference evidence="2" key="1">
    <citation type="submission" date="2021-01" db="EMBL/GenBank/DDBJ databases">
        <title>Rhizobium sp. strain KVB221 16S ribosomal RNA gene Genome sequencing and assembly.</title>
        <authorList>
            <person name="Kang M."/>
        </authorList>
    </citation>
    <scope>NUCLEOTIDE SEQUENCE</scope>
    <source>
        <strain evidence="2">KVB221</strain>
    </source>
</reference>
<dbReference type="InterPro" id="IPR019632">
    <property type="entry name" value="DUF2497"/>
</dbReference>
<dbReference type="EMBL" id="JAEQNC010000006">
    <property type="protein sequence ID" value="MBL0372870.1"/>
    <property type="molecule type" value="Genomic_DNA"/>
</dbReference>
<feature type="compositionally biased region" description="Basic and acidic residues" evidence="1">
    <location>
        <begin position="130"/>
        <end position="143"/>
    </location>
</feature>
<feature type="region of interest" description="Disordered" evidence="1">
    <location>
        <begin position="24"/>
        <end position="53"/>
    </location>
</feature>
<evidence type="ECO:0000313" key="2">
    <source>
        <dbReference type="EMBL" id="MBL0372870.1"/>
    </source>
</evidence>
<dbReference type="Pfam" id="PF10691">
    <property type="entry name" value="DUF2497"/>
    <property type="match status" value="1"/>
</dbReference>
<proteinExistence type="predicted"/>
<evidence type="ECO:0000256" key="1">
    <source>
        <dbReference type="SAM" id="MobiDB-lite"/>
    </source>
</evidence>
<gene>
    <name evidence="2" type="ORF">JJB09_12620</name>
</gene>
<name>A0A936YUJ2_9HYPH</name>
<dbReference type="AlphaFoldDB" id="A0A936YUJ2"/>
<feature type="region of interest" description="Disordered" evidence="1">
    <location>
        <begin position="95"/>
        <end position="117"/>
    </location>
</feature>
<organism evidence="2 3">
    <name type="scientific">Rhizobium setariae</name>
    <dbReference type="NCBI Taxonomy" id="2801340"/>
    <lineage>
        <taxon>Bacteria</taxon>
        <taxon>Pseudomonadati</taxon>
        <taxon>Pseudomonadota</taxon>
        <taxon>Alphaproteobacteria</taxon>
        <taxon>Hyphomicrobiales</taxon>
        <taxon>Rhizobiaceae</taxon>
        <taxon>Rhizobium/Agrobacterium group</taxon>
        <taxon>Rhizobium</taxon>
    </lineage>
</organism>
<dbReference type="Proteomes" id="UP000633219">
    <property type="component" value="Unassembled WGS sequence"/>
</dbReference>
<dbReference type="RefSeq" id="WP_201658353.1">
    <property type="nucleotide sequence ID" value="NZ_JAEQNC010000006.1"/>
</dbReference>